<dbReference type="Proteomes" id="UP000194457">
    <property type="component" value="Chromosome"/>
</dbReference>
<accession>A0A240UMS3</accession>
<dbReference type="AlphaFoldDB" id="A0A240UMS3"/>
<dbReference type="InterPro" id="IPR003423">
    <property type="entry name" value="OMP_efflux"/>
</dbReference>
<dbReference type="InterPro" id="IPR010131">
    <property type="entry name" value="MdtP/NodT-like"/>
</dbReference>
<dbReference type="KEGG" id="kma:B9H00_06685"/>
<comment type="similarity">
    <text evidence="1">Belongs to the outer membrane factor (OMF) (TC 1.B.17) family.</text>
</comment>
<evidence type="ECO:0000313" key="3">
    <source>
        <dbReference type="Proteomes" id="UP000194457"/>
    </source>
</evidence>
<protein>
    <submittedName>
        <fullName evidence="2">Uncharacterized protein</fullName>
    </submittedName>
</protein>
<proteinExistence type="inferred from homology"/>
<sequence length="418" mass="46794">MYLHRYHVLFGWLIMGWLGMAGGVHASSLSFNDALAIGVQNAPELAASMSGIASARELIEPADALPDPRLSLGVTNYPVSGPDRGSLTDSMMTMQRIGLSQSIPNGAKRHARKAIAEAELGNARALRHVVHLMVHHHTAQAWFKRYYLERKLEQLDELDQENRLLTTTVQAQIASGSAPLTDSVLARQAVAELADRRDALESERIAAIAELRRYVGDAADEPLEGTPPSFAIAPEALRTRLKRYPEVLALSAQTRIAEARLAEAKAEKRPDWGVELAYQHRDERYGDMVSAQVSFDLPLFSGSRQDPTIRARQHTVERLQFEYDALLREQMSELGHQLADYAALSQQLNRAQTTWLDLANQKVELQYAAYKNGQSTLDAILAARRELIDQRLRIIDLKQQRDLIAMQLHFSYGEPMNE</sequence>
<keyword evidence="3" id="KW-1185">Reference proteome</keyword>
<evidence type="ECO:0000256" key="1">
    <source>
        <dbReference type="ARBA" id="ARBA00007613"/>
    </source>
</evidence>
<dbReference type="PANTHER" id="PTHR30203:SF24">
    <property type="entry name" value="BLR4935 PROTEIN"/>
    <property type="match status" value="1"/>
</dbReference>
<dbReference type="Pfam" id="PF02321">
    <property type="entry name" value="OEP"/>
    <property type="match status" value="2"/>
</dbReference>
<dbReference type="Gene3D" id="1.20.1600.10">
    <property type="entry name" value="Outer membrane efflux proteins (OEP)"/>
    <property type="match status" value="1"/>
</dbReference>
<name>A0A240UMS3_9GAMM</name>
<organism evidence="2 3">
    <name type="scientific">Kushneria marisflavi</name>
    <dbReference type="NCBI Taxonomy" id="157779"/>
    <lineage>
        <taxon>Bacteria</taxon>
        <taxon>Pseudomonadati</taxon>
        <taxon>Pseudomonadota</taxon>
        <taxon>Gammaproteobacteria</taxon>
        <taxon>Oceanospirillales</taxon>
        <taxon>Halomonadaceae</taxon>
        <taxon>Kushneria</taxon>
    </lineage>
</organism>
<dbReference type="GO" id="GO:0015562">
    <property type="term" value="F:efflux transmembrane transporter activity"/>
    <property type="evidence" value="ECO:0007669"/>
    <property type="project" value="InterPro"/>
</dbReference>
<dbReference type="EMBL" id="CP021358">
    <property type="protein sequence ID" value="ART62778.1"/>
    <property type="molecule type" value="Genomic_DNA"/>
</dbReference>
<gene>
    <name evidence="2" type="ORF">B9H00_06685</name>
</gene>
<dbReference type="PANTHER" id="PTHR30203">
    <property type="entry name" value="OUTER MEMBRANE CATION EFFLUX PROTEIN"/>
    <property type="match status" value="1"/>
</dbReference>
<dbReference type="SUPFAM" id="SSF56954">
    <property type="entry name" value="Outer membrane efflux proteins (OEP)"/>
    <property type="match status" value="1"/>
</dbReference>
<reference evidence="2 3" key="1">
    <citation type="submission" date="2017-05" db="EMBL/GenBank/DDBJ databases">
        <authorList>
            <person name="Song R."/>
            <person name="Chenine A.L."/>
            <person name="Ruprecht R.M."/>
        </authorList>
    </citation>
    <scope>NUCLEOTIDE SEQUENCE [LARGE SCALE GENOMIC DNA]</scope>
    <source>
        <strain evidence="2">SW32</strain>
    </source>
</reference>
<dbReference type="RefSeq" id="WP_211329641.1">
    <property type="nucleotide sequence ID" value="NZ_CP021358.1"/>
</dbReference>
<evidence type="ECO:0000313" key="2">
    <source>
        <dbReference type="EMBL" id="ART62778.1"/>
    </source>
</evidence>